<evidence type="ECO:0000313" key="2">
    <source>
        <dbReference type="EMBL" id="SEE88753.1"/>
    </source>
</evidence>
<proteinExistence type="predicted"/>
<evidence type="ECO:0000313" key="3">
    <source>
        <dbReference type="Proteomes" id="UP000199129"/>
    </source>
</evidence>
<dbReference type="Proteomes" id="UP000199129">
    <property type="component" value="Unassembled WGS sequence"/>
</dbReference>
<name>A0A1H5MHT3_9PSED</name>
<feature type="region of interest" description="Disordered" evidence="1">
    <location>
        <begin position="24"/>
        <end position="61"/>
    </location>
</feature>
<sequence>MLWRGSLLPYDSAAGARFQGRFAPQRKQACSPQQASAYRQVSEPTKSRNARTLAAGKCRDG</sequence>
<accession>A0A1H5MHT3</accession>
<organism evidence="2 3">
    <name type="scientific">Pseudomonas palleroniana</name>
    <dbReference type="NCBI Taxonomy" id="191390"/>
    <lineage>
        <taxon>Bacteria</taxon>
        <taxon>Pseudomonadati</taxon>
        <taxon>Pseudomonadota</taxon>
        <taxon>Gammaproteobacteria</taxon>
        <taxon>Pseudomonadales</taxon>
        <taxon>Pseudomonadaceae</taxon>
        <taxon>Pseudomonas</taxon>
    </lineage>
</organism>
<protein>
    <submittedName>
        <fullName evidence="2">Uncharacterized protein</fullName>
    </submittedName>
</protein>
<evidence type="ECO:0000256" key="1">
    <source>
        <dbReference type="SAM" id="MobiDB-lite"/>
    </source>
</evidence>
<gene>
    <name evidence="2" type="ORF">SAMN04490198_3340</name>
</gene>
<reference evidence="2 3" key="1">
    <citation type="submission" date="2016-10" db="EMBL/GenBank/DDBJ databases">
        <authorList>
            <person name="de Groot N.N."/>
        </authorList>
    </citation>
    <scope>NUCLEOTIDE SEQUENCE [LARGE SCALE GENOMIC DNA]</scope>
    <source>
        <strain evidence="2 3">BS3265</strain>
    </source>
</reference>
<feature type="compositionally biased region" description="Polar residues" evidence="1">
    <location>
        <begin position="28"/>
        <end position="44"/>
    </location>
</feature>
<dbReference type="EMBL" id="FNUA01000002">
    <property type="protein sequence ID" value="SEE88753.1"/>
    <property type="molecule type" value="Genomic_DNA"/>
</dbReference>
<dbReference type="AlphaFoldDB" id="A0A1H5MHT3"/>